<dbReference type="EMBL" id="PFGC01000011">
    <property type="protein sequence ID" value="PIW37313.1"/>
    <property type="molecule type" value="Genomic_DNA"/>
</dbReference>
<reference evidence="1 2" key="1">
    <citation type="submission" date="2017-09" db="EMBL/GenBank/DDBJ databases">
        <title>Depth-based differentiation of microbial function through sediment-hosted aquifers and enrichment of novel symbionts in the deep terrestrial subsurface.</title>
        <authorList>
            <person name="Probst A.J."/>
            <person name="Ladd B."/>
            <person name="Jarett J.K."/>
            <person name="Geller-Mcgrath D.E."/>
            <person name="Sieber C.M."/>
            <person name="Emerson J.B."/>
            <person name="Anantharaman K."/>
            <person name="Thomas B.C."/>
            <person name="Malmstrom R."/>
            <person name="Stieglmeier M."/>
            <person name="Klingl A."/>
            <person name="Woyke T."/>
            <person name="Ryan C.M."/>
            <person name="Banfield J.F."/>
        </authorList>
    </citation>
    <scope>NUCLEOTIDE SEQUENCE [LARGE SCALE GENOMIC DNA]</scope>
    <source>
        <strain evidence="1">CG15_BIG_FIL_POST_REV_8_21_14_020_45_12</strain>
    </source>
</reference>
<dbReference type="Gene3D" id="1.25.10.90">
    <property type="match status" value="1"/>
</dbReference>
<name>A0A2M7H515_9BACT</name>
<proteinExistence type="predicted"/>
<dbReference type="SUPFAM" id="SSF48371">
    <property type="entry name" value="ARM repeat"/>
    <property type="match status" value="1"/>
</dbReference>
<dbReference type="InterPro" id="IPR014825">
    <property type="entry name" value="DNA_alkylation"/>
</dbReference>
<gene>
    <name evidence="1" type="ORF">COW24_00850</name>
</gene>
<organism evidence="1 2">
    <name type="scientific">Candidatus Kerfeldbacteria bacterium CG15_BIG_FIL_POST_REV_8_21_14_020_45_12</name>
    <dbReference type="NCBI Taxonomy" id="2014247"/>
    <lineage>
        <taxon>Bacteria</taxon>
        <taxon>Candidatus Kerfeldiibacteriota</taxon>
    </lineage>
</organism>
<dbReference type="Pfam" id="PF08713">
    <property type="entry name" value="DNA_alkylation"/>
    <property type="match status" value="1"/>
</dbReference>
<dbReference type="AlphaFoldDB" id="A0A2M7H515"/>
<dbReference type="PANTHER" id="PTHR34070:SF1">
    <property type="entry name" value="DNA ALKYLATION REPAIR PROTEIN"/>
    <property type="match status" value="1"/>
</dbReference>
<dbReference type="InterPro" id="IPR016024">
    <property type="entry name" value="ARM-type_fold"/>
</dbReference>
<dbReference type="Proteomes" id="UP000230292">
    <property type="component" value="Unassembled WGS sequence"/>
</dbReference>
<dbReference type="PANTHER" id="PTHR34070">
    <property type="entry name" value="ARMADILLO-TYPE FOLD"/>
    <property type="match status" value="1"/>
</dbReference>
<accession>A0A2M7H515</accession>
<comment type="caution">
    <text evidence="1">The sequence shown here is derived from an EMBL/GenBank/DDBJ whole genome shotgun (WGS) entry which is preliminary data.</text>
</comment>
<evidence type="ECO:0000313" key="2">
    <source>
        <dbReference type="Proteomes" id="UP000230292"/>
    </source>
</evidence>
<dbReference type="CDD" id="cd06561">
    <property type="entry name" value="AlkD_like"/>
    <property type="match status" value="1"/>
</dbReference>
<protein>
    <submittedName>
        <fullName evidence="1">DNA alkylation repair protein</fullName>
    </submittedName>
</protein>
<sequence length="239" mass="27300">MTKTPTANQVKLELKQLADPARAIVAQGFFKTGPGQYGEGDKFIGITVPVQRQVAKSNVDMQLSEVERLLQSPVHEHRLTALFILISQYKSSSSSRRKTIISIYKKNLRFINNWDLVDSSAPQLLGDFLIDKPRAELYKLARSGNLWRRRIAIISTLRFIAEDDFKDTLAISEILLSDDEDLIHKAVGWMLGEVGNRDKACELSFLELHGATMPRTTLRYAIERFPKKDRKRLMNLKKK</sequence>
<evidence type="ECO:0000313" key="1">
    <source>
        <dbReference type="EMBL" id="PIW37313.1"/>
    </source>
</evidence>